<reference evidence="1" key="1">
    <citation type="submission" date="2020-11" db="EMBL/GenBank/DDBJ databases">
        <title>Kefir isolates.</title>
        <authorList>
            <person name="Marcisauskas S."/>
            <person name="Kim Y."/>
            <person name="Blasche S."/>
        </authorList>
    </citation>
    <scope>NUCLEOTIDE SEQUENCE</scope>
    <source>
        <strain evidence="1">Olga-1</strain>
    </source>
</reference>
<sequence length="109" mass="12920">MDTNDRRMKKGVQFFKEEKYEDCIKIFRVLIQSYKLEFSKQKEQLLKQRDIKIKQNNLEASKIFSKNFVNASDCISAAYLKINKPKDALRYAKAMIIQQPFGCKGYLRL</sequence>
<gene>
    <name evidence="1" type="ORF">C6P40_002558</name>
</gene>
<dbReference type="AlphaFoldDB" id="A0A9P6WJJ7"/>
<dbReference type="SUPFAM" id="SSF48452">
    <property type="entry name" value="TPR-like"/>
    <property type="match status" value="1"/>
</dbReference>
<protein>
    <submittedName>
        <fullName evidence="1">Uncharacterized protein</fullName>
    </submittedName>
</protein>
<dbReference type="EMBL" id="PUHW01000284">
    <property type="protein sequence ID" value="KAG0687292.1"/>
    <property type="molecule type" value="Genomic_DNA"/>
</dbReference>
<evidence type="ECO:0000313" key="1">
    <source>
        <dbReference type="EMBL" id="KAG0687292.1"/>
    </source>
</evidence>
<comment type="caution">
    <text evidence="1">The sequence shown here is derived from an EMBL/GenBank/DDBJ whole genome shotgun (WGS) entry which is preliminary data.</text>
</comment>
<dbReference type="Proteomes" id="UP000697127">
    <property type="component" value="Unassembled WGS sequence"/>
</dbReference>
<accession>A0A9P6WJJ7</accession>
<keyword evidence="2" id="KW-1185">Reference proteome</keyword>
<name>A0A9P6WJJ7_9ASCO</name>
<dbReference type="Gene3D" id="1.25.40.10">
    <property type="entry name" value="Tetratricopeptide repeat domain"/>
    <property type="match status" value="1"/>
</dbReference>
<organism evidence="1 2">
    <name type="scientific">Pichia californica</name>
    <dbReference type="NCBI Taxonomy" id="460514"/>
    <lineage>
        <taxon>Eukaryota</taxon>
        <taxon>Fungi</taxon>
        <taxon>Dikarya</taxon>
        <taxon>Ascomycota</taxon>
        <taxon>Saccharomycotina</taxon>
        <taxon>Pichiomycetes</taxon>
        <taxon>Pichiales</taxon>
        <taxon>Pichiaceae</taxon>
        <taxon>Pichia</taxon>
    </lineage>
</organism>
<proteinExistence type="predicted"/>
<evidence type="ECO:0000313" key="2">
    <source>
        <dbReference type="Proteomes" id="UP000697127"/>
    </source>
</evidence>
<feature type="non-terminal residue" evidence="1">
    <location>
        <position position="109"/>
    </location>
</feature>
<dbReference type="InterPro" id="IPR011990">
    <property type="entry name" value="TPR-like_helical_dom_sf"/>
</dbReference>